<sequence length="56" mass="6288">MDYSRMGGVKPTYGKNKPRNENNRRNNDKGTDKAALLERMKKAAAEGKAPEKEHKG</sequence>
<protein>
    <submittedName>
        <fullName evidence="3">Uncharacterized protein</fullName>
    </submittedName>
</protein>
<dbReference type="EMBL" id="CYSB01000035">
    <property type="protein sequence ID" value="CUH68624.1"/>
    <property type="molecule type" value="Genomic_DNA"/>
</dbReference>
<evidence type="ECO:0000313" key="2">
    <source>
        <dbReference type="EMBL" id="CUH68624.1"/>
    </source>
</evidence>
<reference evidence="2 4" key="1">
    <citation type="submission" date="2015-09" db="EMBL/GenBank/DDBJ databases">
        <authorList>
            <person name="Rodrigo-Torres L."/>
            <person name="Arahal D.R."/>
        </authorList>
    </citation>
    <scope>NUCLEOTIDE SEQUENCE [LARGE SCALE GENOMIC DNA]</scope>
    <source>
        <strain evidence="2 4">CECT 5118</strain>
    </source>
</reference>
<name>A0A0P1FKL8_9RHOB</name>
<feature type="region of interest" description="Disordered" evidence="1">
    <location>
        <begin position="1"/>
        <end position="56"/>
    </location>
</feature>
<reference evidence="3 5" key="2">
    <citation type="submission" date="2015-09" db="EMBL/GenBank/DDBJ databases">
        <authorList>
            <consortium name="Swine Surveillance"/>
        </authorList>
    </citation>
    <scope>NUCLEOTIDE SEQUENCE [LARGE SCALE GENOMIC DNA]</scope>
    <source>
        <strain evidence="3 5">5120</strain>
    </source>
</reference>
<dbReference type="RefSeq" id="WP_165590050.1">
    <property type="nucleotide sequence ID" value="NZ_CYSB01000035.1"/>
</dbReference>
<gene>
    <name evidence="2" type="ORF">TL5118_02697</name>
    <name evidence="3" type="ORF">TL5120_03935</name>
</gene>
<dbReference type="Proteomes" id="UP000051887">
    <property type="component" value="Unassembled WGS sequence"/>
</dbReference>
<dbReference type="Proteomes" id="UP000051086">
    <property type="component" value="Unassembled WGS sequence"/>
</dbReference>
<evidence type="ECO:0000313" key="4">
    <source>
        <dbReference type="Proteomes" id="UP000051086"/>
    </source>
</evidence>
<evidence type="ECO:0000256" key="1">
    <source>
        <dbReference type="SAM" id="MobiDB-lite"/>
    </source>
</evidence>
<dbReference type="EMBL" id="CYSC01000044">
    <property type="protein sequence ID" value="CUH74117.1"/>
    <property type="molecule type" value="Genomic_DNA"/>
</dbReference>
<evidence type="ECO:0000313" key="5">
    <source>
        <dbReference type="Proteomes" id="UP000051887"/>
    </source>
</evidence>
<keyword evidence="4" id="KW-1185">Reference proteome</keyword>
<feature type="compositionally biased region" description="Basic and acidic residues" evidence="1">
    <location>
        <begin position="18"/>
        <end position="56"/>
    </location>
</feature>
<accession>A0A0P1FKL8</accession>
<evidence type="ECO:0000313" key="3">
    <source>
        <dbReference type="EMBL" id="CUH74117.1"/>
    </source>
</evidence>
<dbReference type="AlphaFoldDB" id="A0A0P1FKL8"/>
<proteinExistence type="predicted"/>
<organism evidence="3 5">
    <name type="scientific">Thalassovita autumnalis</name>
    <dbReference type="NCBI Taxonomy" id="2072972"/>
    <lineage>
        <taxon>Bacteria</taxon>
        <taxon>Pseudomonadati</taxon>
        <taxon>Pseudomonadota</taxon>
        <taxon>Alphaproteobacteria</taxon>
        <taxon>Rhodobacterales</taxon>
        <taxon>Roseobacteraceae</taxon>
        <taxon>Thalassovita</taxon>
    </lineage>
</organism>